<evidence type="ECO:0000259" key="1">
    <source>
        <dbReference type="Pfam" id="PF10592"/>
    </source>
</evidence>
<evidence type="ECO:0000313" key="2">
    <source>
        <dbReference type="EMBL" id="MFK4273437.1"/>
    </source>
</evidence>
<feature type="domain" description="Abortive phage infection protein C-terminal" evidence="1">
    <location>
        <begin position="235"/>
        <end position="394"/>
    </location>
</feature>
<feature type="non-terminal residue" evidence="2">
    <location>
        <position position="620"/>
    </location>
</feature>
<protein>
    <submittedName>
        <fullName evidence="2">AIPR family protein</fullName>
    </submittedName>
</protein>
<sequence length="620" mass="68799">MTNSLTERFRPLIDMKDRATSKPEDEEKAFLSRAVTALAVKHETGWSDREAAAAVIDDYSDRGIDAVAVEERGDRHHITLVQGKWSAKGNAGFGERELSALFRGLDDLMASEFSRFNSRIEAHADALEKALEGPATVTLVLALVTGNELHPNIRAELQEGLDKRNWVREMIDYKVLNLRDLYREILGDQGERKITLETWLEGVGKESVPYEAFYGTVSAAEIAEWYRDGNERHLFARNIRDSLDATDVNNKIRATLLGEPEHFWYFSNGITVLCDRMEKKGKGAFVPGAGAGFILEGASVVNGAQTVSAIAYAVQRNPAAGARGRVLVRLISLEDCPEGFGDRVTVAANTQNAIQESDFKSRDQIQFDLRDDFALSLGLTYVIRRGEPEPAKTAGCTMTEAATALAATHRTAEMGARAKRDPSLLWEKDNYRELFGRRPSAFHVWGVIRLLREVREALEKLRSDLFGRVASAAGHADLLITHAIFYTLETRAIGGKSGQTKDQEIDWQARLVEVPALTAQALGWFVAIADTAYGEKSQYITTVRTAERVTVVARRLRERLVSGESAPDYGDYQVTEQSQGKTGAAARAVPLIVGTERLEDGTLLEFRPVTQRDRRGLPDW</sequence>
<comment type="caution">
    <text evidence="2">The sequence shown here is derived from an EMBL/GenBank/DDBJ whole genome shotgun (WGS) entry which is preliminary data.</text>
</comment>
<evidence type="ECO:0000313" key="3">
    <source>
        <dbReference type="Proteomes" id="UP001620295"/>
    </source>
</evidence>
<dbReference type="InterPro" id="IPR018891">
    <property type="entry name" value="AIPR_C"/>
</dbReference>
<proteinExistence type="predicted"/>
<accession>A0ABW8M5G6</accession>
<dbReference type="Pfam" id="PF10592">
    <property type="entry name" value="AIPR"/>
    <property type="match status" value="1"/>
</dbReference>
<dbReference type="EMBL" id="JBJDQH010000152">
    <property type="protein sequence ID" value="MFK4273437.1"/>
    <property type="molecule type" value="Genomic_DNA"/>
</dbReference>
<organism evidence="2 3">
    <name type="scientific">Streptomyces milbemycinicus</name>
    <dbReference type="NCBI Taxonomy" id="476552"/>
    <lineage>
        <taxon>Bacteria</taxon>
        <taxon>Bacillati</taxon>
        <taxon>Actinomycetota</taxon>
        <taxon>Actinomycetes</taxon>
        <taxon>Kitasatosporales</taxon>
        <taxon>Streptomycetaceae</taxon>
        <taxon>Streptomyces</taxon>
    </lineage>
</organism>
<keyword evidence="3" id="KW-1185">Reference proteome</keyword>
<dbReference type="RefSeq" id="WP_404749338.1">
    <property type="nucleotide sequence ID" value="NZ_JBJDQH010000152.1"/>
</dbReference>
<gene>
    <name evidence="2" type="ORF">ACI2L5_52650</name>
</gene>
<dbReference type="Proteomes" id="UP001620295">
    <property type="component" value="Unassembled WGS sequence"/>
</dbReference>
<name>A0ABW8M5G6_9ACTN</name>
<reference evidence="2 3" key="1">
    <citation type="submission" date="2024-11" db="EMBL/GenBank/DDBJ databases">
        <title>The Natural Products Discovery Center: Release of the First 8490 Sequenced Strains for Exploring Actinobacteria Biosynthetic Diversity.</title>
        <authorList>
            <person name="Kalkreuter E."/>
            <person name="Kautsar S.A."/>
            <person name="Yang D."/>
            <person name="Bader C.D."/>
            <person name="Teijaro C.N."/>
            <person name="Fluegel L."/>
            <person name="Davis C.M."/>
            <person name="Simpson J.R."/>
            <person name="Lauterbach L."/>
            <person name="Steele A.D."/>
            <person name="Gui C."/>
            <person name="Meng S."/>
            <person name="Li G."/>
            <person name="Viehrig K."/>
            <person name="Ye F."/>
            <person name="Su P."/>
            <person name="Kiefer A.F."/>
            <person name="Nichols A."/>
            <person name="Cepeda A.J."/>
            <person name="Yan W."/>
            <person name="Fan B."/>
            <person name="Jiang Y."/>
            <person name="Adhikari A."/>
            <person name="Zheng C.-J."/>
            <person name="Schuster L."/>
            <person name="Cowan T.M."/>
            <person name="Smanski M.J."/>
            <person name="Chevrette M.G."/>
            <person name="De Carvalho L.P.S."/>
            <person name="Shen B."/>
        </authorList>
    </citation>
    <scope>NUCLEOTIDE SEQUENCE [LARGE SCALE GENOMIC DNA]</scope>
    <source>
        <strain evidence="2 3">NPDC020863</strain>
    </source>
</reference>